<sequence length="277" mass="31552">MCRTIICFIIGMVLTPGNNAFSNGLQGDTLPHQHSYLLDHGAIRRGDTSSRKMAIVFTGDEFGEGGKTILAALQKENVKASFFFTGRFYRNPGFRSLTRRLQAEGHYLGAHSNEHLLYCDWVKRDSLLVTKKQFNEDLDKNYSELRQLGVSAPNARYFLPPYEWYNDSIASWTKEQGLQLISFSPGTLSSADYTTPKDNNYRSSEIIYTSILNYEARQSSGLNGFILLLHIGSGPGRTDKFYKRLPQLVKWLRKRGYEPVRIDQLLDQGGKSFLKRN</sequence>
<dbReference type="GO" id="GO:0005975">
    <property type="term" value="P:carbohydrate metabolic process"/>
    <property type="evidence" value="ECO:0007669"/>
    <property type="project" value="InterPro"/>
</dbReference>
<accession>A0A1M4YAQ7</accession>
<dbReference type="Pfam" id="PF01522">
    <property type="entry name" value="Polysacc_deac_1"/>
    <property type="match status" value="1"/>
</dbReference>
<protein>
    <submittedName>
        <fullName evidence="2">Peptidoglycan/xylan/chitin deacetylase, PgdA/CDA1 family</fullName>
    </submittedName>
</protein>
<dbReference type="PANTHER" id="PTHR10587">
    <property type="entry name" value="GLYCOSYL TRANSFERASE-RELATED"/>
    <property type="match status" value="1"/>
</dbReference>
<dbReference type="Proteomes" id="UP000184048">
    <property type="component" value="Unassembled WGS sequence"/>
</dbReference>
<dbReference type="AlphaFoldDB" id="A0A1M4YAQ7"/>
<evidence type="ECO:0000313" key="3">
    <source>
        <dbReference type="Proteomes" id="UP000184048"/>
    </source>
</evidence>
<keyword evidence="3" id="KW-1185">Reference proteome</keyword>
<reference evidence="2 3" key="1">
    <citation type="submission" date="2016-11" db="EMBL/GenBank/DDBJ databases">
        <authorList>
            <person name="Jaros S."/>
            <person name="Januszkiewicz K."/>
            <person name="Wedrychowicz H."/>
        </authorList>
    </citation>
    <scope>NUCLEOTIDE SEQUENCE [LARGE SCALE GENOMIC DNA]</scope>
    <source>
        <strain evidence="2 3">DSM 18119</strain>
    </source>
</reference>
<dbReference type="InterPro" id="IPR050248">
    <property type="entry name" value="Polysacc_deacetylase_ArnD"/>
</dbReference>
<gene>
    <name evidence="2" type="ORF">SAMN02745131_01658</name>
</gene>
<dbReference type="GO" id="GO:0016810">
    <property type="term" value="F:hydrolase activity, acting on carbon-nitrogen (but not peptide) bonds"/>
    <property type="evidence" value="ECO:0007669"/>
    <property type="project" value="InterPro"/>
</dbReference>
<name>A0A1M4YAQ7_9BACT</name>
<dbReference type="STRING" id="1121884.SAMN02745131_01658"/>
<dbReference type="PROSITE" id="PS51677">
    <property type="entry name" value="NODB"/>
    <property type="match status" value="1"/>
</dbReference>
<feature type="domain" description="NodB homology" evidence="1">
    <location>
        <begin position="51"/>
        <end position="260"/>
    </location>
</feature>
<dbReference type="Gene3D" id="3.20.20.370">
    <property type="entry name" value="Glycoside hydrolase/deacetylase"/>
    <property type="match status" value="1"/>
</dbReference>
<proteinExistence type="predicted"/>
<dbReference type="RefSeq" id="WP_217652956.1">
    <property type="nucleotide sequence ID" value="NZ_FQUU01000005.1"/>
</dbReference>
<evidence type="ECO:0000259" key="1">
    <source>
        <dbReference type="PROSITE" id="PS51677"/>
    </source>
</evidence>
<dbReference type="CDD" id="cd10917">
    <property type="entry name" value="CE4_NodB_like_6s_7s"/>
    <property type="match status" value="1"/>
</dbReference>
<dbReference type="InterPro" id="IPR011330">
    <property type="entry name" value="Glyco_hydro/deAcase_b/a-brl"/>
</dbReference>
<evidence type="ECO:0000313" key="2">
    <source>
        <dbReference type="EMBL" id="SHF02805.1"/>
    </source>
</evidence>
<dbReference type="SUPFAM" id="SSF88713">
    <property type="entry name" value="Glycoside hydrolase/deacetylase"/>
    <property type="match status" value="1"/>
</dbReference>
<dbReference type="InterPro" id="IPR002509">
    <property type="entry name" value="NODB_dom"/>
</dbReference>
<dbReference type="EMBL" id="FQUU01000005">
    <property type="protein sequence ID" value="SHF02805.1"/>
    <property type="molecule type" value="Genomic_DNA"/>
</dbReference>
<organism evidence="2 3">
    <name type="scientific">Flavisolibacter ginsengisoli DSM 18119</name>
    <dbReference type="NCBI Taxonomy" id="1121884"/>
    <lineage>
        <taxon>Bacteria</taxon>
        <taxon>Pseudomonadati</taxon>
        <taxon>Bacteroidota</taxon>
        <taxon>Chitinophagia</taxon>
        <taxon>Chitinophagales</taxon>
        <taxon>Chitinophagaceae</taxon>
        <taxon>Flavisolibacter</taxon>
    </lineage>
</organism>